<sequence length="166" mass="17754">MTLQPLLDAPLAVQVHVATVLPAAVLGIVLLLGRKGTRLHRLFGRIWVGLMAATALASFFIHEIGGVFGFSPIHLLSVLTLFGLWDAIARARAGDLAGHRRRMRQLNLGAIGLAGLFTLLPGRRMGAALFGDPSWLEFGLFAGLGLLLALAAGVFLRSQAMRVRGR</sequence>
<keyword evidence="1" id="KW-1133">Transmembrane helix</keyword>
<protein>
    <recommendedName>
        <fullName evidence="4">DUF2306 domain-containing protein</fullName>
    </recommendedName>
</protein>
<keyword evidence="1" id="KW-0812">Transmembrane</keyword>
<proteinExistence type="predicted"/>
<keyword evidence="1" id="KW-0472">Membrane</keyword>
<feature type="transmembrane region" description="Helical" evidence="1">
    <location>
        <begin position="106"/>
        <end position="123"/>
    </location>
</feature>
<feature type="transmembrane region" description="Helical" evidence="1">
    <location>
        <begin position="12"/>
        <end position="33"/>
    </location>
</feature>
<evidence type="ECO:0000313" key="2">
    <source>
        <dbReference type="EMBL" id="OQP87741.1"/>
    </source>
</evidence>
<evidence type="ECO:0000256" key="1">
    <source>
        <dbReference type="SAM" id="Phobius"/>
    </source>
</evidence>
<dbReference type="EMBL" id="MSPX01000002">
    <property type="protein sequence ID" value="OQP87741.1"/>
    <property type="molecule type" value="Genomic_DNA"/>
</dbReference>
<evidence type="ECO:0000313" key="3">
    <source>
        <dbReference type="Proteomes" id="UP000192652"/>
    </source>
</evidence>
<gene>
    <name evidence="2" type="ORF">BTR14_04045</name>
</gene>
<feature type="transmembrane region" description="Helical" evidence="1">
    <location>
        <begin position="135"/>
        <end position="156"/>
    </location>
</feature>
<dbReference type="RefSeq" id="WP_081174006.1">
    <property type="nucleotide sequence ID" value="NZ_MSPX01000002.1"/>
</dbReference>
<accession>A0ABX3PHT9</accession>
<evidence type="ECO:0008006" key="4">
    <source>
        <dbReference type="Google" id="ProtNLM"/>
    </source>
</evidence>
<feature type="transmembrane region" description="Helical" evidence="1">
    <location>
        <begin position="42"/>
        <end position="61"/>
    </location>
</feature>
<feature type="transmembrane region" description="Helical" evidence="1">
    <location>
        <begin position="67"/>
        <end position="85"/>
    </location>
</feature>
<keyword evidence="3" id="KW-1185">Reference proteome</keyword>
<dbReference type="Pfam" id="PF10067">
    <property type="entry name" value="DUF2306"/>
    <property type="match status" value="1"/>
</dbReference>
<comment type="caution">
    <text evidence="2">The sequence shown here is derived from an EMBL/GenBank/DDBJ whole genome shotgun (WGS) entry which is preliminary data.</text>
</comment>
<organism evidence="2 3">
    <name type="scientific">Xaviernesmea rhizosphaerae</name>
    <dbReference type="NCBI Taxonomy" id="1672749"/>
    <lineage>
        <taxon>Bacteria</taxon>
        <taxon>Pseudomonadati</taxon>
        <taxon>Pseudomonadota</taxon>
        <taxon>Alphaproteobacteria</taxon>
        <taxon>Hyphomicrobiales</taxon>
        <taxon>Rhizobiaceae</taxon>
        <taxon>Rhizobium/Agrobacterium group</taxon>
        <taxon>Xaviernesmea</taxon>
    </lineage>
</organism>
<dbReference type="Proteomes" id="UP000192652">
    <property type="component" value="Unassembled WGS sequence"/>
</dbReference>
<dbReference type="InterPro" id="IPR018750">
    <property type="entry name" value="DUF2306_membrane"/>
</dbReference>
<name>A0ABX3PHT9_9HYPH</name>
<reference evidence="2 3" key="1">
    <citation type="journal article" date="2017" name="Antonie Van Leeuwenhoek">
        <title>Rhizobium rhizosphaerae sp. nov., a novel species isolated from rice rhizosphere.</title>
        <authorList>
            <person name="Zhao J.J."/>
            <person name="Zhang J."/>
            <person name="Zhang R.J."/>
            <person name="Zhang C.W."/>
            <person name="Yin H.Q."/>
            <person name="Zhang X.X."/>
        </authorList>
    </citation>
    <scope>NUCLEOTIDE SEQUENCE [LARGE SCALE GENOMIC DNA]</scope>
    <source>
        <strain evidence="2 3">RD15</strain>
    </source>
</reference>